<evidence type="ECO:0000313" key="7">
    <source>
        <dbReference type="Proteomes" id="UP000823937"/>
    </source>
</evidence>
<name>A0A9D1PKL3_9BACI</name>
<comment type="caution">
    <text evidence="6">The sequence shown here is derived from an EMBL/GenBank/DDBJ whole genome shotgun (WGS) entry which is preliminary data.</text>
</comment>
<dbReference type="EMBL" id="DXHX01000041">
    <property type="protein sequence ID" value="HIV74024.1"/>
    <property type="molecule type" value="Genomic_DNA"/>
</dbReference>
<reference evidence="6" key="1">
    <citation type="journal article" date="2021" name="PeerJ">
        <title>Extensive microbial diversity within the chicken gut microbiome revealed by metagenomics and culture.</title>
        <authorList>
            <person name="Gilroy R."/>
            <person name="Ravi A."/>
            <person name="Getino M."/>
            <person name="Pursley I."/>
            <person name="Horton D.L."/>
            <person name="Alikhan N.F."/>
            <person name="Baker D."/>
            <person name="Gharbi K."/>
            <person name="Hall N."/>
            <person name="Watson M."/>
            <person name="Adriaenssens E.M."/>
            <person name="Foster-Nyarko E."/>
            <person name="Jarju S."/>
            <person name="Secka A."/>
            <person name="Antonio M."/>
            <person name="Oren A."/>
            <person name="Chaudhuri R.R."/>
            <person name="La Ragione R."/>
            <person name="Hildebrand F."/>
            <person name="Pallen M.J."/>
        </authorList>
    </citation>
    <scope>NUCLEOTIDE SEQUENCE</scope>
    <source>
        <strain evidence="6">CHK169-2315</strain>
    </source>
</reference>
<dbReference type="InterPro" id="IPR038404">
    <property type="entry name" value="TRAP_DctP_sf"/>
</dbReference>
<sequence>MRKNLFILCLLALSLLLAACGEDSDEANATNDGDTITIKVGTISPPEHSYTKGIELFAEKVEEKTDGRVKFDMFLDGQLGGEREIIEQVQLGSIDLTVATGGVVGSFVPELSVLEMPFLFKDVEEAYKILDGEIGDQLVEKIDAQGFKTFGIWENGMRHLVNNKKTIKSPEDTKGMKMRTMENDLYLETYRALGTDPTPIAFPETYTSLEQGVVDGQDLSLGVMVTTKMYEVQDYFTDTGIYYAAAPMFMNQDKFESLPEDVQEIFIEVGEEVTQEQRQINQDMETEQLEYLEEQGVEIYVPTEKEMEAFRETVLPVYDKLSDQFDGMVEDIQNELK</sequence>
<dbReference type="InterPro" id="IPR004682">
    <property type="entry name" value="TRAP_DctP"/>
</dbReference>
<dbReference type="AlphaFoldDB" id="A0A9D1PKL3"/>
<evidence type="ECO:0000256" key="2">
    <source>
        <dbReference type="ARBA" id="ARBA00009023"/>
    </source>
</evidence>
<feature type="signal peptide" evidence="5">
    <location>
        <begin position="1"/>
        <end position="18"/>
    </location>
</feature>
<dbReference type="GO" id="GO:0030288">
    <property type="term" value="C:outer membrane-bounded periplasmic space"/>
    <property type="evidence" value="ECO:0007669"/>
    <property type="project" value="InterPro"/>
</dbReference>
<dbReference type="Pfam" id="PF03480">
    <property type="entry name" value="DctP"/>
    <property type="match status" value="1"/>
</dbReference>
<reference evidence="6" key="2">
    <citation type="submission" date="2021-04" db="EMBL/GenBank/DDBJ databases">
        <authorList>
            <person name="Gilroy R."/>
        </authorList>
    </citation>
    <scope>NUCLEOTIDE SEQUENCE</scope>
    <source>
        <strain evidence="6">CHK169-2315</strain>
    </source>
</reference>
<gene>
    <name evidence="6" type="ORF">H9895_02965</name>
</gene>
<dbReference type="CDD" id="cd13603">
    <property type="entry name" value="PBP2_TRAP_Siap_TeaA_like"/>
    <property type="match status" value="1"/>
</dbReference>
<dbReference type="Proteomes" id="UP000823937">
    <property type="component" value="Unassembled WGS sequence"/>
</dbReference>
<feature type="chain" id="PRO_5039722210" evidence="5">
    <location>
        <begin position="19"/>
        <end position="337"/>
    </location>
</feature>
<evidence type="ECO:0000256" key="1">
    <source>
        <dbReference type="ARBA" id="ARBA00004196"/>
    </source>
</evidence>
<evidence type="ECO:0000256" key="3">
    <source>
        <dbReference type="ARBA" id="ARBA00022448"/>
    </source>
</evidence>
<keyword evidence="3" id="KW-0813">Transport</keyword>
<proteinExistence type="inferred from homology"/>
<evidence type="ECO:0000256" key="4">
    <source>
        <dbReference type="ARBA" id="ARBA00022729"/>
    </source>
</evidence>
<protein>
    <submittedName>
        <fullName evidence="6">TRAP transporter substrate-binding protein</fullName>
    </submittedName>
</protein>
<dbReference type="NCBIfam" id="NF037995">
    <property type="entry name" value="TRAP_S1"/>
    <property type="match status" value="1"/>
</dbReference>
<dbReference type="PANTHER" id="PTHR33376">
    <property type="match status" value="1"/>
</dbReference>
<dbReference type="NCBIfam" id="TIGR00787">
    <property type="entry name" value="dctP"/>
    <property type="match status" value="1"/>
</dbReference>
<organism evidence="6 7">
    <name type="scientific">Candidatus Pseudogracilibacillus intestinigallinarum</name>
    <dbReference type="NCBI Taxonomy" id="2838742"/>
    <lineage>
        <taxon>Bacteria</taxon>
        <taxon>Bacillati</taxon>
        <taxon>Bacillota</taxon>
        <taxon>Bacilli</taxon>
        <taxon>Bacillales</taxon>
        <taxon>Bacillaceae</taxon>
        <taxon>Pseudogracilibacillus</taxon>
    </lineage>
</organism>
<keyword evidence="4 5" id="KW-0732">Signal</keyword>
<dbReference type="InterPro" id="IPR018389">
    <property type="entry name" value="DctP_fam"/>
</dbReference>
<dbReference type="PANTHER" id="PTHR33376:SF4">
    <property type="entry name" value="SIALIC ACID-BINDING PERIPLASMIC PROTEIN SIAP"/>
    <property type="match status" value="1"/>
</dbReference>
<comment type="subcellular location">
    <subcellularLocation>
        <location evidence="1">Cell envelope</location>
    </subcellularLocation>
</comment>
<dbReference type="PROSITE" id="PS51257">
    <property type="entry name" value="PROKAR_LIPOPROTEIN"/>
    <property type="match status" value="1"/>
</dbReference>
<dbReference type="GO" id="GO:0055085">
    <property type="term" value="P:transmembrane transport"/>
    <property type="evidence" value="ECO:0007669"/>
    <property type="project" value="InterPro"/>
</dbReference>
<dbReference type="PIRSF" id="PIRSF006470">
    <property type="entry name" value="DctB"/>
    <property type="match status" value="1"/>
</dbReference>
<comment type="similarity">
    <text evidence="2">Belongs to the bacterial solute-binding protein 7 family.</text>
</comment>
<accession>A0A9D1PKL3</accession>
<evidence type="ECO:0000313" key="6">
    <source>
        <dbReference type="EMBL" id="HIV74024.1"/>
    </source>
</evidence>
<evidence type="ECO:0000256" key="5">
    <source>
        <dbReference type="SAM" id="SignalP"/>
    </source>
</evidence>
<dbReference type="Gene3D" id="3.40.190.170">
    <property type="entry name" value="Bacterial extracellular solute-binding protein, family 7"/>
    <property type="match status" value="1"/>
</dbReference>